<dbReference type="Pfam" id="PF04542">
    <property type="entry name" value="Sigma70_r2"/>
    <property type="match status" value="1"/>
</dbReference>
<gene>
    <name evidence="5" type="ORF">GCM10022278_18990</name>
</gene>
<sequence>MQVLEQIYQQESRRILATLIRLLGDFALAEEALQEAFAAALKQWPTAGIPQNPRAWLVSAGRFKAIDQLRRKARFDASLAELQLELLSEAAQLAPTEEDDSEIEDDRLRLIFTCCHPSLSEEAQLALTLREVCGLTTEEVGCAFLVKPATIAQRIVRAKNKIRQSGIPYEVPDDAQMPTRLRTVLHVIYLLFNEGYSASMGDTVVRQSLCDEAIRLCQLLHGLLPEREVAGLLALMLLQHSRSGARVSAAGSLITLEKQDRSLWDRERITAGLALIEPALSGGNPGTYAVQAAIAALHAEAANYADTDWPQIAGLYGVLLHFHPSPVVELNHAVAIAMAFGEAQGLARIEALLSRGELTDYHLAYAAQADLYRRLGNYPEARAAYQRALSLTRQGPEQAFLHARLDELPGS</sequence>
<dbReference type="RefSeq" id="WP_344805660.1">
    <property type="nucleotide sequence ID" value="NZ_BAABBO010000009.1"/>
</dbReference>
<accession>A0ABP7P7V8</accession>
<dbReference type="InterPro" id="IPR013325">
    <property type="entry name" value="RNA_pol_sigma_r2"/>
</dbReference>
<feature type="repeat" description="TPR" evidence="1">
    <location>
        <begin position="362"/>
        <end position="395"/>
    </location>
</feature>
<dbReference type="InterPro" id="IPR007627">
    <property type="entry name" value="RNA_pol_sigma70_r2"/>
</dbReference>
<reference evidence="6" key="1">
    <citation type="journal article" date="2019" name="Int. J. Syst. Evol. Microbiol.">
        <title>The Global Catalogue of Microorganisms (GCM) 10K type strain sequencing project: providing services to taxonomists for standard genome sequencing and annotation.</title>
        <authorList>
            <consortium name="The Broad Institute Genomics Platform"/>
            <consortium name="The Broad Institute Genome Sequencing Center for Infectious Disease"/>
            <person name="Wu L."/>
            <person name="Ma J."/>
        </authorList>
    </citation>
    <scope>NUCLEOTIDE SEQUENCE [LARGE SCALE GENOMIC DNA]</scope>
    <source>
        <strain evidence="6">JCM 17555</strain>
    </source>
</reference>
<dbReference type="PANTHER" id="PTHR47756">
    <property type="entry name" value="BLL6612 PROTEIN-RELATED"/>
    <property type="match status" value="1"/>
</dbReference>
<organism evidence="5 6">
    <name type="scientific">Allohahella marinimesophila</name>
    <dbReference type="NCBI Taxonomy" id="1054972"/>
    <lineage>
        <taxon>Bacteria</taxon>
        <taxon>Pseudomonadati</taxon>
        <taxon>Pseudomonadota</taxon>
        <taxon>Gammaproteobacteria</taxon>
        <taxon>Oceanospirillales</taxon>
        <taxon>Hahellaceae</taxon>
        <taxon>Allohahella</taxon>
    </lineage>
</organism>
<keyword evidence="6" id="KW-1185">Reference proteome</keyword>
<dbReference type="Gene3D" id="1.10.1740.10">
    <property type="match status" value="1"/>
</dbReference>
<dbReference type="PANTHER" id="PTHR47756:SF2">
    <property type="entry name" value="BLL6612 PROTEIN"/>
    <property type="match status" value="1"/>
</dbReference>
<dbReference type="InterPro" id="IPR014284">
    <property type="entry name" value="RNA_pol_sigma-70_dom"/>
</dbReference>
<dbReference type="Gene3D" id="1.25.40.10">
    <property type="entry name" value="Tetratricopeptide repeat domain"/>
    <property type="match status" value="1"/>
</dbReference>
<dbReference type="Proteomes" id="UP001501337">
    <property type="component" value="Unassembled WGS sequence"/>
</dbReference>
<feature type="domain" description="RNA polymerase sigma factor 70 region 4 type 2" evidence="3">
    <location>
        <begin position="111"/>
        <end position="162"/>
    </location>
</feature>
<protein>
    <submittedName>
        <fullName evidence="5">RNA polymerase sigma factor</fullName>
    </submittedName>
</protein>
<dbReference type="SUPFAM" id="SSF88946">
    <property type="entry name" value="Sigma2 domain of RNA polymerase sigma factors"/>
    <property type="match status" value="1"/>
</dbReference>
<dbReference type="Pfam" id="PF20239">
    <property type="entry name" value="DUF6596"/>
    <property type="match status" value="1"/>
</dbReference>
<name>A0ABP7P7V8_9GAMM</name>
<dbReference type="InterPro" id="IPR036388">
    <property type="entry name" value="WH-like_DNA-bd_sf"/>
</dbReference>
<dbReference type="InterPro" id="IPR046531">
    <property type="entry name" value="DUF6596"/>
</dbReference>
<evidence type="ECO:0000313" key="6">
    <source>
        <dbReference type="Proteomes" id="UP001501337"/>
    </source>
</evidence>
<dbReference type="InterPro" id="IPR013324">
    <property type="entry name" value="RNA_pol_sigma_r3/r4-like"/>
</dbReference>
<dbReference type="PROSITE" id="PS50005">
    <property type="entry name" value="TPR"/>
    <property type="match status" value="1"/>
</dbReference>
<dbReference type="InterPro" id="IPR011990">
    <property type="entry name" value="TPR-like_helical_dom_sf"/>
</dbReference>
<dbReference type="Gene3D" id="1.10.10.10">
    <property type="entry name" value="Winged helix-like DNA-binding domain superfamily/Winged helix DNA-binding domain"/>
    <property type="match status" value="1"/>
</dbReference>
<dbReference type="EMBL" id="BAABBO010000009">
    <property type="protein sequence ID" value="GAA3961120.1"/>
    <property type="molecule type" value="Genomic_DNA"/>
</dbReference>
<comment type="caution">
    <text evidence="5">The sequence shown here is derived from an EMBL/GenBank/DDBJ whole genome shotgun (WGS) entry which is preliminary data.</text>
</comment>
<evidence type="ECO:0000313" key="5">
    <source>
        <dbReference type="EMBL" id="GAA3961120.1"/>
    </source>
</evidence>
<evidence type="ECO:0000259" key="4">
    <source>
        <dbReference type="Pfam" id="PF20239"/>
    </source>
</evidence>
<dbReference type="InterPro" id="IPR013249">
    <property type="entry name" value="RNA_pol_sigma70_r4_t2"/>
</dbReference>
<keyword evidence="1" id="KW-0802">TPR repeat</keyword>
<dbReference type="Pfam" id="PF08281">
    <property type="entry name" value="Sigma70_r4_2"/>
    <property type="match status" value="1"/>
</dbReference>
<evidence type="ECO:0000256" key="1">
    <source>
        <dbReference type="PROSITE-ProRule" id="PRU00339"/>
    </source>
</evidence>
<evidence type="ECO:0000259" key="3">
    <source>
        <dbReference type="Pfam" id="PF08281"/>
    </source>
</evidence>
<dbReference type="SUPFAM" id="SSF88659">
    <property type="entry name" value="Sigma3 and sigma4 domains of RNA polymerase sigma factors"/>
    <property type="match status" value="1"/>
</dbReference>
<feature type="domain" description="DUF6596" evidence="4">
    <location>
        <begin position="180"/>
        <end position="279"/>
    </location>
</feature>
<proteinExistence type="predicted"/>
<dbReference type="InterPro" id="IPR019734">
    <property type="entry name" value="TPR_rpt"/>
</dbReference>
<feature type="domain" description="RNA polymerase sigma-70 region 2" evidence="2">
    <location>
        <begin position="7"/>
        <end position="74"/>
    </location>
</feature>
<evidence type="ECO:0000259" key="2">
    <source>
        <dbReference type="Pfam" id="PF04542"/>
    </source>
</evidence>
<dbReference type="NCBIfam" id="TIGR02937">
    <property type="entry name" value="sigma70-ECF"/>
    <property type="match status" value="1"/>
</dbReference>